<dbReference type="InterPro" id="IPR050595">
    <property type="entry name" value="Bact_response_regulator"/>
</dbReference>
<protein>
    <submittedName>
        <fullName evidence="4">Response regulator</fullName>
    </submittedName>
</protein>
<dbReference type="Gene3D" id="3.40.50.2300">
    <property type="match status" value="1"/>
</dbReference>
<accession>A0A7L9WSI1</accession>
<name>A0A7L9WSI1_9RHOB</name>
<evidence type="ECO:0000313" key="4">
    <source>
        <dbReference type="EMBL" id="QOL82667.1"/>
    </source>
</evidence>
<dbReference type="SMART" id="SM00448">
    <property type="entry name" value="REC"/>
    <property type="match status" value="1"/>
</dbReference>
<sequence>MTIALIEDDSRLRHALSDFLSAAGYVVRSFDNALSFVTDPYHSKIRCIVTDVHLPGIGGLELCRSVTLRRPAPEVIMITGRPEPELEARALDCGAMVLLRKPFDMQVLLGWVERLLGRP</sequence>
<dbReference type="InterPro" id="IPR011006">
    <property type="entry name" value="CheY-like_superfamily"/>
</dbReference>
<feature type="domain" description="Response regulatory" evidence="3">
    <location>
        <begin position="2"/>
        <end position="116"/>
    </location>
</feature>
<feature type="modified residue" description="4-aspartylphosphate" evidence="2">
    <location>
        <position position="51"/>
    </location>
</feature>
<evidence type="ECO:0000256" key="1">
    <source>
        <dbReference type="ARBA" id="ARBA00022553"/>
    </source>
</evidence>
<gene>
    <name evidence="4" type="ORF">F3W81_18685</name>
</gene>
<dbReference type="Proteomes" id="UP000594118">
    <property type="component" value="Chromosome"/>
</dbReference>
<organism evidence="4 5">
    <name type="scientific">Pseudooceanicola spongiae</name>
    <dbReference type="NCBI Taxonomy" id="2613965"/>
    <lineage>
        <taxon>Bacteria</taxon>
        <taxon>Pseudomonadati</taxon>
        <taxon>Pseudomonadota</taxon>
        <taxon>Alphaproteobacteria</taxon>
        <taxon>Rhodobacterales</taxon>
        <taxon>Paracoccaceae</taxon>
        <taxon>Pseudooceanicola</taxon>
    </lineage>
</organism>
<dbReference type="KEGG" id="pshq:F3W81_18685"/>
<dbReference type="CDD" id="cd00156">
    <property type="entry name" value="REC"/>
    <property type="match status" value="1"/>
</dbReference>
<evidence type="ECO:0000256" key="2">
    <source>
        <dbReference type="PROSITE-ProRule" id="PRU00169"/>
    </source>
</evidence>
<dbReference type="AlphaFoldDB" id="A0A7L9WSI1"/>
<dbReference type="PROSITE" id="PS50110">
    <property type="entry name" value="RESPONSE_REGULATORY"/>
    <property type="match status" value="1"/>
</dbReference>
<evidence type="ECO:0000313" key="5">
    <source>
        <dbReference type="Proteomes" id="UP000594118"/>
    </source>
</evidence>
<dbReference type="EMBL" id="CP045201">
    <property type="protein sequence ID" value="QOL82667.1"/>
    <property type="molecule type" value="Genomic_DNA"/>
</dbReference>
<dbReference type="Pfam" id="PF00072">
    <property type="entry name" value="Response_reg"/>
    <property type="match status" value="1"/>
</dbReference>
<dbReference type="PANTHER" id="PTHR44591:SF25">
    <property type="entry name" value="CHEMOTAXIS TWO-COMPONENT RESPONSE REGULATOR"/>
    <property type="match status" value="1"/>
</dbReference>
<dbReference type="SUPFAM" id="SSF52172">
    <property type="entry name" value="CheY-like"/>
    <property type="match status" value="1"/>
</dbReference>
<keyword evidence="1 2" id="KW-0597">Phosphoprotein</keyword>
<dbReference type="PANTHER" id="PTHR44591">
    <property type="entry name" value="STRESS RESPONSE REGULATOR PROTEIN 1"/>
    <property type="match status" value="1"/>
</dbReference>
<keyword evidence="5" id="KW-1185">Reference proteome</keyword>
<dbReference type="GO" id="GO:0000160">
    <property type="term" value="P:phosphorelay signal transduction system"/>
    <property type="evidence" value="ECO:0007669"/>
    <property type="project" value="InterPro"/>
</dbReference>
<dbReference type="RefSeq" id="WP_193080938.1">
    <property type="nucleotide sequence ID" value="NZ_CP045201.1"/>
</dbReference>
<reference evidence="4 5" key="1">
    <citation type="submission" date="2019-10" db="EMBL/GenBank/DDBJ databases">
        <title>Pseudopuniceibacterium sp. HQ09 islated from Antarctica.</title>
        <authorList>
            <person name="Liao L."/>
            <person name="Su S."/>
            <person name="Chen B."/>
            <person name="Yu Y."/>
        </authorList>
    </citation>
    <scope>NUCLEOTIDE SEQUENCE [LARGE SCALE GENOMIC DNA]</scope>
    <source>
        <strain evidence="4 5">HQ09</strain>
    </source>
</reference>
<evidence type="ECO:0000259" key="3">
    <source>
        <dbReference type="PROSITE" id="PS50110"/>
    </source>
</evidence>
<proteinExistence type="predicted"/>
<dbReference type="InterPro" id="IPR001789">
    <property type="entry name" value="Sig_transdc_resp-reg_receiver"/>
</dbReference>